<feature type="compositionally biased region" description="Basic and acidic residues" evidence="1">
    <location>
        <begin position="10"/>
        <end position="41"/>
    </location>
</feature>
<feature type="region of interest" description="Disordered" evidence="1">
    <location>
        <begin position="1"/>
        <end position="41"/>
    </location>
</feature>
<dbReference type="EMBL" id="AQHN01000061">
    <property type="protein sequence ID" value="ENN87025.1"/>
    <property type="molecule type" value="Genomic_DNA"/>
</dbReference>
<keyword evidence="3" id="KW-1185">Reference proteome</keyword>
<dbReference type="AlphaFoldDB" id="N6UZG2"/>
<sequence>MPNQPAGLPPEKKATRQQQKPDQDGLRRRIAGELEPEDRTYPHIDRCEQDGAAVGRLFFDQTPDADSNIGERQVYPPRQGSLVLRSLPLFLFGTKDDCGDGTAMWRWPNKIPTILLLLRCLQIRHSPSVPRKTTAFARFLPSLVGEFNQNRRYRNQMELVAESRVAHALSAVPKS</sequence>
<organism evidence="2 3">
    <name type="scientific">Rhizobium freirei PRF 81</name>
    <dbReference type="NCBI Taxonomy" id="363754"/>
    <lineage>
        <taxon>Bacteria</taxon>
        <taxon>Pseudomonadati</taxon>
        <taxon>Pseudomonadota</taxon>
        <taxon>Alphaproteobacteria</taxon>
        <taxon>Hyphomicrobiales</taxon>
        <taxon>Rhizobiaceae</taxon>
        <taxon>Rhizobium/Agrobacterium group</taxon>
        <taxon>Rhizobium</taxon>
    </lineage>
</organism>
<dbReference type="STRING" id="363754.RHSP_12948"/>
<protein>
    <submittedName>
        <fullName evidence="2">Uncharacterized protein</fullName>
    </submittedName>
</protein>
<comment type="caution">
    <text evidence="2">The sequence shown here is derived from an EMBL/GenBank/DDBJ whole genome shotgun (WGS) entry which is preliminary data.</text>
</comment>
<evidence type="ECO:0000256" key="1">
    <source>
        <dbReference type="SAM" id="MobiDB-lite"/>
    </source>
</evidence>
<proteinExistence type="predicted"/>
<gene>
    <name evidence="2" type="ORF">RHSP_12948</name>
</gene>
<name>N6UZG2_9HYPH</name>
<evidence type="ECO:0000313" key="2">
    <source>
        <dbReference type="EMBL" id="ENN87025.1"/>
    </source>
</evidence>
<dbReference type="Proteomes" id="UP000012429">
    <property type="component" value="Unassembled WGS sequence"/>
</dbReference>
<accession>N6UZG2</accession>
<evidence type="ECO:0000313" key="3">
    <source>
        <dbReference type="Proteomes" id="UP000012429"/>
    </source>
</evidence>
<reference evidence="2 3" key="1">
    <citation type="journal article" date="2012" name="BMC Genomics">
        <title>Genomic basis of broad host range and environmental adaptability of Rhizobium tropici CIAT 899 and Rhizobium sp. PRF 81 which are used in inoculants for common bean (Phaseolus vulgaris L.).</title>
        <authorList>
            <person name="Ormeno-Orrillo E."/>
            <person name="Menna P."/>
            <person name="Almeida L.G."/>
            <person name="Ollero F.J."/>
            <person name="Nicolas M.F."/>
            <person name="Pains Rodrigues E."/>
            <person name="Shigueyoshi Nakatani A."/>
            <person name="Silva Batista J.S."/>
            <person name="Oliveira Chueire L.M."/>
            <person name="Souza R.C."/>
            <person name="Ribeiro Vasconcelos A.T."/>
            <person name="Megias M."/>
            <person name="Hungria M."/>
            <person name="Martinez-Romero E."/>
        </authorList>
    </citation>
    <scope>NUCLEOTIDE SEQUENCE [LARGE SCALE GENOMIC DNA]</scope>
    <source>
        <strain evidence="2 3">PRF 81</strain>
    </source>
</reference>
<dbReference type="PATRIC" id="fig|363754.4.peg.3243"/>